<dbReference type="Proteomes" id="UP000198967">
    <property type="component" value="Unassembled WGS sequence"/>
</dbReference>
<organism evidence="2 3">
    <name type="scientific">Pseudonocardia oroxyli</name>
    <dbReference type="NCBI Taxonomy" id="366584"/>
    <lineage>
        <taxon>Bacteria</taxon>
        <taxon>Bacillati</taxon>
        <taxon>Actinomycetota</taxon>
        <taxon>Actinomycetes</taxon>
        <taxon>Pseudonocardiales</taxon>
        <taxon>Pseudonocardiaceae</taxon>
        <taxon>Pseudonocardia</taxon>
    </lineage>
</organism>
<dbReference type="STRING" id="366584.SAMN05216377_101250"/>
<feature type="region of interest" description="Disordered" evidence="1">
    <location>
        <begin position="1"/>
        <end position="43"/>
    </location>
</feature>
<dbReference type="EMBL" id="FNBE01000001">
    <property type="protein sequence ID" value="SDE58556.1"/>
    <property type="molecule type" value="Genomic_DNA"/>
</dbReference>
<evidence type="ECO:0000313" key="2">
    <source>
        <dbReference type="EMBL" id="SDE58556.1"/>
    </source>
</evidence>
<dbReference type="AlphaFoldDB" id="A0A1G7E517"/>
<name>A0A1G7E517_PSEOR</name>
<gene>
    <name evidence="2" type="ORF">SAMN05216377_101250</name>
</gene>
<proteinExistence type="predicted"/>
<evidence type="ECO:0000313" key="3">
    <source>
        <dbReference type="Proteomes" id="UP000198967"/>
    </source>
</evidence>
<reference evidence="2 3" key="1">
    <citation type="submission" date="2016-10" db="EMBL/GenBank/DDBJ databases">
        <authorList>
            <person name="de Groot N.N."/>
        </authorList>
    </citation>
    <scope>NUCLEOTIDE SEQUENCE [LARGE SCALE GENOMIC DNA]</scope>
    <source>
        <strain evidence="2 3">CGMCC 4.3143</strain>
    </source>
</reference>
<evidence type="ECO:0000256" key="1">
    <source>
        <dbReference type="SAM" id="MobiDB-lite"/>
    </source>
</evidence>
<sequence length="86" mass="8789">MAGATESPLQDTGGPLDVGGDRRAQPGGIAAAREMPAQAAGRPPCCASAGWTAGAARRRRCPTAATGKIRKPELRARYATAEETPT</sequence>
<protein>
    <submittedName>
        <fullName evidence="2">Uncharacterized protein</fullName>
    </submittedName>
</protein>
<accession>A0A1G7E517</accession>
<keyword evidence="3" id="KW-1185">Reference proteome</keyword>
<dbReference type="RefSeq" id="WP_143029909.1">
    <property type="nucleotide sequence ID" value="NZ_FNBE01000001.1"/>
</dbReference>